<evidence type="ECO:0000313" key="9">
    <source>
        <dbReference type="EMBL" id="MBK1782132.1"/>
    </source>
</evidence>
<feature type="transmembrane region" description="Helical" evidence="8">
    <location>
        <begin position="208"/>
        <end position="228"/>
    </location>
</feature>
<evidence type="ECO:0000256" key="5">
    <source>
        <dbReference type="ARBA" id="ARBA00022842"/>
    </source>
</evidence>
<evidence type="ECO:0000256" key="2">
    <source>
        <dbReference type="ARBA" id="ARBA00022448"/>
    </source>
</evidence>
<evidence type="ECO:0000256" key="8">
    <source>
        <dbReference type="SAM" id="Phobius"/>
    </source>
</evidence>
<keyword evidence="4" id="KW-0597">Phosphoprotein</keyword>
<evidence type="ECO:0000256" key="1">
    <source>
        <dbReference type="ARBA" id="ARBA00004651"/>
    </source>
</evidence>
<keyword evidence="2" id="KW-0813">Transport</keyword>
<dbReference type="Proteomes" id="UP000635316">
    <property type="component" value="Unassembled WGS sequence"/>
</dbReference>
<keyword evidence="10" id="KW-1185">Reference proteome</keyword>
<evidence type="ECO:0000313" key="10">
    <source>
        <dbReference type="Proteomes" id="UP000635316"/>
    </source>
</evidence>
<feature type="transmembrane region" description="Helical" evidence="8">
    <location>
        <begin position="180"/>
        <end position="202"/>
    </location>
</feature>
<reference evidence="9 10" key="1">
    <citation type="submission" date="2020-12" db="EMBL/GenBank/DDBJ databases">
        <authorList>
            <person name="Lu T."/>
            <person name="Wang Q."/>
            <person name="Han X."/>
        </authorList>
    </citation>
    <scope>NUCLEOTIDE SEQUENCE [LARGE SCALE GENOMIC DNA]</scope>
    <source>
        <strain evidence="9 10">WQ 585</strain>
    </source>
</reference>
<keyword evidence="5" id="KW-0460">Magnesium</keyword>
<feature type="transmembrane region" description="Helical" evidence="8">
    <location>
        <begin position="105"/>
        <end position="123"/>
    </location>
</feature>
<feature type="transmembrane region" description="Helical" evidence="8">
    <location>
        <begin position="287"/>
        <end position="305"/>
    </location>
</feature>
<feature type="transmembrane region" description="Helical" evidence="8">
    <location>
        <begin position="24"/>
        <end position="43"/>
    </location>
</feature>
<accession>A0ABS1EGI1</accession>
<keyword evidence="3" id="KW-1003">Cell membrane</keyword>
<gene>
    <name evidence="9" type="ORF">JHL22_13010</name>
</gene>
<evidence type="ECO:0000256" key="6">
    <source>
        <dbReference type="ARBA" id="ARBA00022967"/>
    </source>
</evidence>
<protein>
    <submittedName>
        <fullName evidence="9">Uncharacterized protein</fullName>
    </submittedName>
</protein>
<proteinExistence type="predicted"/>
<keyword evidence="8" id="KW-0812">Transmembrane</keyword>
<dbReference type="PANTHER" id="PTHR43520:SF5">
    <property type="entry name" value="CATION-TRANSPORTING P-TYPE ATPASE-RELATED"/>
    <property type="match status" value="1"/>
</dbReference>
<evidence type="ECO:0000256" key="3">
    <source>
        <dbReference type="ARBA" id="ARBA00022475"/>
    </source>
</evidence>
<dbReference type="PANTHER" id="PTHR43520">
    <property type="entry name" value="ATP7, ISOFORM B"/>
    <property type="match status" value="1"/>
</dbReference>
<keyword evidence="7" id="KW-0406">Ion transport</keyword>
<keyword evidence="6" id="KW-1278">Translocase</keyword>
<comment type="caution">
    <text evidence="9">The sequence shown here is derived from an EMBL/GenBank/DDBJ whole genome shotgun (WGS) entry which is preliminary data.</text>
</comment>
<sequence length="330" mass="36702">MKAASIFSTPKDLPDHERQKRRHMLASLGIAWLVMMQVMMFAFPGYLRGEYIGTESLAMLDTAIIIMNWLSFALTMPVLLYCAWPIWLGVFKKSSSNSVRVNMDWPVALGILTAFIPSVIATINQQGEVYFESVAMFVAFLLTARYLEFCAEQSARYSKIGTPAILEQERAIMTAKADKIAFAFVVIQILLAIASGIVWYLFIDRSHALPVLVALFVMSCPCALSMAVPTASSAARAIFLNNYSFTPEQQEFVLSLTRKTANQNLYGSLAWHILMAPLAMFGLVAPWVAAITMLVSSLAVAWNSWRLYKKFHNQGFIIGPDWTAGKAVQG</sequence>
<comment type="subcellular location">
    <subcellularLocation>
        <location evidence="1">Cell membrane</location>
        <topology evidence="1">Multi-pass membrane protein</topology>
    </subcellularLocation>
</comment>
<keyword evidence="8" id="KW-1133">Transmembrane helix</keyword>
<dbReference type="EMBL" id="JAENGP010000015">
    <property type="protein sequence ID" value="MBK1782132.1"/>
    <property type="molecule type" value="Genomic_DNA"/>
</dbReference>
<keyword evidence="8" id="KW-0472">Membrane</keyword>
<name>A0ABS1EGI1_9BURK</name>
<evidence type="ECO:0000256" key="4">
    <source>
        <dbReference type="ARBA" id="ARBA00022553"/>
    </source>
</evidence>
<dbReference type="RefSeq" id="WP_200238279.1">
    <property type="nucleotide sequence ID" value="NZ_JAENGP010000015.1"/>
</dbReference>
<evidence type="ECO:0000256" key="7">
    <source>
        <dbReference type="ARBA" id="ARBA00023065"/>
    </source>
</evidence>
<feature type="transmembrane region" description="Helical" evidence="8">
    <location>
        <begin position="63"/>
        <end position="84"/>
    </location>
</feature>
<organism evidence="9 10">
    <name type="scientific">Advenella mandrilli</name>
    <dbReference type="NCBI Taxonomy" id="2800330"/>
    <lineage>
        <taxon>Bacteria</taxon>
        <taxon>Pseudomonadati</taxon>
        <taxon>Pseudomonadota</taxon>
        <taxon>Betaproteobacteria</taxon>
        <taxon>Burkholderiales</taxon>
        <taxon>Alcaligenaceae</taxon>
    </lineage>
</organism>